<name>A0A8S5UQN2_9CAUD</name>
<dbReference type="EMBL" id="BK016120">
    <property type="protein sequence ID" value="DAF96716.1"/>
    <property type="molecule type" value="Genomic_DNA"/>
</dbReference>
<proteinExistence type="predicted"/>
<reference evidence="1" key="1">
    <citation type="journal article" date="2021" name="Proc. Natl. Acad. Sci. U.S.A.">
        <title>A Catalog of Tens of Thousands of Viruses from Human Metagenomes Reveals Hidden Associations with Chronic Diseases.</title>
        <authorList>
            <person name="Tisza M.J."/>
            <person name="Buck C.B."/>
        </authorList>
    </citation>
    <scope>NUCLEOTIDE SEQUENCE</scope>
    <source>
        <strain evidence="1">CtfrT39</strain>
    </source>
</reference>
<accession>A0A8S5UQN2</accession>
<organism evidence="1">
    <name type="scientific">Siphoviridae sp. ctfrT39</name>
    <dbReference type="NCBI Taxonomy" id="2825598"/>
    <lineage>
        <taxon>Viruses</taxon>
        <taxon>Duplodnaviria</taxon>
        <taxon>Heunggongvirae</taxon>
        <taxon>Uroviricota</taxon>
        <taxon>Caudoviricetes</taxon>
    </lineage>
</organism>
<evidence type="ECO:0000313" key="1">
    <source>
        <dbReference type="EMBL" id="DAF96716.1"/>
    </source>
</evidence>
<sequence length="41" mass="4667">MFMCEGVRICFSFTRCLRSVMDSSSNFLPSLPRLATSICKM</sequence>
<protein>
    <submittedName>
        <fullName evidence="1">Uncharacterized protein</fullName>
    </submittedName>
</protein>